<dbReference type="EMBL" id="CM047904">
    <property type="protein sequence ID" value="KAJ0090174.1"/>
    <property type="molecule type" value="Genomic_DNA"/>
</dbReference>
<keyword evidence="2" id="KW-1185">Reference proteome</keyword>
<accession>A0ACC1ATX9</accession>
<comment type="caution">
    <text evidence="1">The sequence shown here is derived from an EMBL/GenBank/DDBJ whole genome shotgun (WGS) entry which is preliminary data.</text>
</comment>
<protein>
    <submittedName>
        <fullName evidence="1">Uncharacterized protein</fullName>
    </submittedName>
</protein>
<name>A0ACC1ATX9_9ROSI</name>
<evidence type="ECO:0000313" key="2">
    <source>
        <dbReference type="Proteomes" id="UP001164250"/>
    </source>
</evidence>
<organism evidence="1 2">
    <name type="scientific">Pistacia atlantica</name>
    <dbReference type="NCBI Taxonomy" id="434234"/>
    <lineage>
        <taxon>Eukaryota</taxon>
        <taxon>Viridiplantae</taxon>
        <taxon>Streptophyta</taxon>
        <taxon>Embryophyta</taxon>
        <taxon>Tracheophyta</taxon>
        <taxon>Spermatophyta</taxon>
        <taxon>Magnoliopsida</taxon>
        <taxon>eudicotyledons</taxon>
        <taxon>Gunneridae</taxon>
        <taxon>Pentapetalae</taxon>
        <taxon>rosids</taxon>
        <taxon>malvids</taxon>
        <taxon>Sapindales</taxon>
        <taxon>Anacardiaceae</taxon>
        <taxon>Pistacia</taxon>
    </lineage>
</organism>
<evidence type="ECO:0000313" key="1">
    <source>
        <dbReference type="EMBL" id="KAJ0090174.1"/>
    </source>
</evidence>
<reference evidence="2" key="1">
    <citation type="journal article" date="2023" name="G3 (Bethesda)">
        <title>Genome assembly and association tests identify interacting loci associated with vigor, precocity, and sex in interspecific pistachio rootstocks.</title>
        <authorList>
            <person name="Palmer W."/>
            <person name="Jacygrad E."/>
            <person name="Sagayaradj S."/>
            <person name="Cavanaugh K."/>
            <person name="Han R."/>
            <person name="Bertier L."/>
            <person name="Beede B."/>
            <person name="Kafkas S."/>
            <person name="Golino D."/>
            <person name="Preece J."/>
            <person name="Michelmore R."/>
        </authorList>
    </citation>
    <scope>NUCLEOTIDE SEQUENCE [LARGE SCALE GENOMIC DNA]</scope>
</reference>
<dbReference type="Proteomes" id="UP001164250">
    <property type="component" value="Chromosome 8"/>
</dbReference>
<proteinExistence type="predicted"/>
<sequence>MLFSSRLILCLESMNNCISNYTNNLFRKNGHRFGGKVHILTNLRRLWLIGSWICSNI</sequence>
<gene>
    <name evidence="1" type="ORF">Patl1_14198</name>
</gene>